<keyword evidence="7" id="KW-1185">Reference proteome</keyword>
<dbReference type="AlphaFoldDB" id="A0A1Y6BD14"/>
<proteinExistence type="predicted"/>
<evidence type="ECO:0000313" key="6">
    <source>
        <dbReference type="EMBL" id="SMF05197.1"/>
    </source>
</evidence>
<keyword evidence="5" id="KW-0012">Acyltransferase</keyword>
<reference evidence="7" key="1">
    <citation type="submission" date="2017-04" db="EMBL/GenBank/DDBJ databases">
        <authorList>
            <person name="Varghese N."/>
            <person name="Submissions S."/>
        </authorList>
    </citation>
    <scope>NUCLEOTIDE SEQUENCE [LARGE SCALE GENOMIC DNA]</scope>
    <source>
        <strain evidence="7">RKEM611</strain>
    </source>
</reference>
<accession>A0A1Y6BD14</accession>
<gene>
    <name evidence="6" type="ORF">SAMN06296036_10450</name>
</gene>
<dbReference type="InterPro" id="IPR016181">
    <property type="entry name" value="Acyl_CoA_acyltransferase"/>
</dbReference>
<keyword evidence="4" id="KW-0443">Lipid metabolism</keyword>
<comment type="pathway">
    <text evidence="1">Lipid metabolism.</text>
</comment>
<evidence type="ECO:0000256" key="1">
    <source>
        <dbReference type="ARBA" id="ARBA00005189"/>
    </source>
</evidence>
<evidence type="ECO:0000256" key="3">
    <source>
        <dbReference type="ARBA" id="ARBA00022679"/>
    </source>
</evidence>
<keyword evidence="3" id="KW-0808">Transferase</keyword>
<evidence type="ECO:0000256" key="5">
    <source>
        <dbReference type="ARBA" id="ARBA00023315"/>
    </source>
</evidence>
<dbReference type="PANTHER" id="PTHR37323">
    <property type="entry name" value="GCN5-RELATED N-ACETYLTRANSFERASE"/>
    <property type="match status" value="1"/>
</dbReference>
<keyword evidence="2" id="KW-0444">Lipid biosynthesis</keyword>
<dbReference type="SUPFAM" id="SSF55729">
    <property type="entry name" value="Acyl-CoA N-acyltransferases (Nat)"/>
    <property type="match status" value="1"/>
</dbReference>
<organism evidence="6 7">
    <name type="scientific">Pseudobacteriovorax antillogorgiicola</name>
    <dbReference type="NCBI Taxonomy" id="1513793"/>
    <lineage>
        <taxon>Bacteria</taxon>
        <taxon>Pseudomonadati</taxon>
        <taxon>Bdellovibrionota</taxon>
        <taxon>Oligoflexia</taxon>
        <taxon>Oligoflexales</taxon>
        <taxon>Pseudobacteriovoracaceae</taxon>
        <taxon>Pseudobacteriovorax</taxon>
    </lineage>
</organism>
<evidence type="ECO:0000256" key="4">
    <source>
        <dbReference type="ARBA" id="ARBA00023098"/>
    </source>
</evidence>
<dbReference type="EMBL" id="FWZT01000004">
    <property type="protein sequence ID" value="SMF05197.1"/>
    <property type="molecule type" value="Genomic_DNA"/>
</dbReference>
<dbReference type="GO" id="GO:0006629">
    <property type="term" value="P:lipid metabolic process"/>
    <property type="evidence" value="ECO:0007669"/>
    <property type="project" value="UniProtKB-KW"/>
</dbReference>
<protein>
    <submittedName>
        <fullName evidence="6">Putative hemolysin</fullName>
    </submittedName>
</protein>
<dbReference type="Proteomes" id="UP000192907">
    <property type="component" value="Unassembled WGS sequence"/>
</dbReference>
<sequence>MYYESNACSVPVSMAEQANKSLPQSWQAKLPFEIQQSSYTIKTANSKAEFDKVLELRREVFLSEFASHDISDQSDFEAFDLDADFLIIMQGEEVIASYRLIYSDYSKNFYSASEFDIKPFLKNSSRTLELSRACVKKGKRAGIALHLLWRGIAEYMTRSGAQFLFGCSSVQSLDLQEIVNIYRFLKQEGVLSDEFDICPHANYHLIKVEGMLTGKQSEPEVVDSSLIPPLLLGYIKAGAKIYGAPAVDLRFGCIDFFTVLDFERLSKSFLRKYIQRQIQ</sequence>
<dbReference type="Pfam" id="PF13444">
    <property type="entry name" value="Acetyltransf_5"/>
    <property type="match status" value="1"/>
</dbReference>
<dbReference type="OrthoDB" id="9776831at2"/>
<dbReference type="InterPro" id="IPR052351">
    <property type="entry name" value="Ornithine_N-alpha-AT"/>
</dbReference>
<dbReference type="PANTHER" id="PTHR37323:SF1">
    <property type="entry name" value="L-ORNITHINE N(ALPHA)-ACYLTRANSFERASE"/>
    <property type="match status" value="1"/>
</dbReference>
<dbReference type="Gene3D" id="3.40.630.30">
    <property type="match status" value="1"/>
</dbReference>
<dbReference type="RefSeq" id="WP_132316963.1">
    <property type="nucleotide sequence ID" value="NZ_FWZT01000004.1"/>
</dbReference>
<dbReference type="STRING" id="1513793.SAMN06296036_10450"/>
<name>A0A1Y6BD14_9BACT</name>
<dbReference type="GO" id="GO:0016746">
    <property type="term" value="F:acyltransferase activity"/>
    <property type="evidence" value="ECO:0007669"/>
    <property type="project" value="UniProtKB-KW"/>
</dbReference>
<evidence type="ECO:0000256" key="2">
    <source>
        <dbReference type="ARBA" id="ARBA00022516"/>
    </source>
</evidence>
<evidence type="ECO:0000313" key="7">
    <source>
        <dbReference type="Proteomes" id="UP000192907"/>
    </source>
</evidence>